<dbReference type="Pfam" id="PF06100">
    <property type="entry name" value="MCRA"/>
    <property type="match status" value="1"/>
</dbReference>
<dbReference type="GO" id="GO:0050151">
    <property type="term" value="F:oleate hydratase activity"/>
    <property type="evidence" value="ECO:0007669"/>
    <property type="project" value="InterPro"/>
</dbReference>
<dbReference type="GO" id="GO:0071949">
    <property type="term" value="F:FAD binding"/>
    <property type="evidence" value="ECO:0007669"/>
    <property type="project" value="InterPro"/>
</dbReference>
<dbReference type="PANTHER" id="PTHR37417:SF4">
    <property type="entry name" value="67 KDA MYOSIN-CROSS-REACTIVE ANTIGEN FAMILY PROTEIN (AFU_ORTHOLOGUE AFUA_3G03570)"/>
    <property type="match status" value="1"/>
</dbReference>
<dbReference type="Proteomes" id="UP000465221">
    <property type="component" value="Unassembled WGS sequence"/>
</dbReference>
<sequence>MPRMAETSNIQRRDPSNVQAWLVGSGMACLAAAVHLIREGNVPGKNIHILDLHLGFGGEMGTSGDAQNGYFVPFECHPYFHGECMKNLLSIIPSPGEPSKSMMDNIYFFEKTERQPPQDFAMTRAIKLGKSGPEAVYTGGIQVGLKHRLELMKFILESETSLGAKSINQIFQQSFFETGFWTLWSTAFAFQPWHSAVEFRRHLRKYLEDIQYINDVKRAYRTEYNLFDSITVPIAEFLKGEGVDFRFNIEVTDLLLYPESDPTTVSEIKLIKDGDECLITLDPEDICLVDPGYCRSGAVFGSDDTSPPYLTSNWEDLMMKEWKLWQKLSDKSPKFGNPANFLSRALESGVETFTTTIWGSQFMNLYGKLTHDRPGTGAMLSLTDSKWSITLSIPHQPLFPTQPQDVNVICGYALSPSNEGNFVEKPMFACSGKEIFTEVLSHLGFPIQSILENATTIPCGMPLGTAPFLTRGSKDRPHVIPPYTTNIACVGQFAELAEDTTLSMEYSVRSAQTAVYELMGLQKEPAKTKTNILLELFDLLI</sequence>
<proteinExistence type="predicted"/>
<keyword evidence="1" id="KW-1133">Transmembrane helix</keyword>
<protein>
    <submittedName>
        <fullName evidence="2">Oleate hydratase</fullName>
    </submittedName>
</protein>
<dbReference type="EMBL" id="BLKC01000107">
    <property type="protein sequence ID" value="GFF53740.1"/>
    <property type="molecule type" value="Genomic_DNA"/>
</dbReference>
<evidence type="ECO:0000313" key="2">
    <source>
        <dbReference type="EMBL" id="GFF53740.1"/>
    </source>
</evidence>
<keyword evidence="1" id="KW-0812">Transmembrane</keyword>
<dbReference type="PROSITE" id="PS51257">
    <property type="entry name" value="PROKAR_LIPOPROTEIN"/>
    <property type="match status" value="1"/>
</dbReference>
<reference evidence="2 3" key="1">
    <citation type="submission" date="2020-01" db="EMBL/GenBank/DDBJ databases">
        <title>Draft genome sequence of Aspergillus udagawae IFM 46972.</title>
        <authorList>
            <person name="Takahashi H."/>
            <person name="Yaguchi T."/>
        </authorList>
    </citation>
    <scope>NUCLEOTIDE SEQUENCE [LARGE SCALE GENOMIC DNA]</scope>
    <source>
        <strain evidence="2 3">IFM 46972</strain>
    </source>
</reference>
<dbReference type="InterPro" id="IPR036188">
    <property type="entry name" value="FAD/NAD-bd_sf"/>
</dbReference>
<name>A0A8H3S943_9EURO</name>
<dbReference type="AlphaFoldDB" id="A0A8H3S943"/>
<accession>A0A8H3S943</accession>
<dbReference type="Gene3D" id="3.30.9.80">
    <property type="match status" value="1"/>
</dbReference>
<keyword evidence="1" id="KW-0472">Membrane</keyword>
<comment type="caution">
    <text evidence="2">The sequence shown here is derived from an EMBL/GenBank/DDBJ whole genome shotgun (WGS) entry which is preliminary data.</text>
</comment>
<evidence type="ECO:0000256" key="1">
    <source>
        <dbReference type="SAM" id="Phobius"/>
    </source>
</evidence>
<dbReference type="GO" id="GO:0006631">
    <property type="term" value="P:fatty acid metabolic process"/>
    <property type="evidence" value="ECO:0007669"/>
    <property type="project" value="InterPro"/>
</dbReference>
<dbReference type="PANTHER" id="PTHR37417">
    <property type="entry name" value="67 KDA MYOSIN-CROSS-REACTIVE ANTIGEN FAMILY PROTEIN (AFU_ORTHOLOGUE AFUA_5G09970)"/>
    <property type="match status" value="1"/>
</dbReference>
<gene>
    <name evidence="2" type="ORF">IFM46972_09850</name>
</gene>
<dbReference type="InterPro" id="IPR010354">
    <property type="entry name" value="Oleate_hydratase"/>
</dbReference>
<evidence type="ECO:0000313" key="3">
    <source>
        <dbReference type="Proteomes" id="UP000465221"/>
    </source>
</evidence>
<dbReference type="SUPFAM" id="SSF51905">
    <property type="entry name" value="FAD/NAD(P)-binding domain"/>
    <property type="match status" value="1"/>
</dbReference>
<feature type="transmembrane region" description="Helical" evidence="1">
    <location>
        <begin position="20"/>
        <end position="37"/>
    </location>
</feature>
<organism evidence="2 3">
    <name type="scientific">Aspergillus udagawae</name>
    <dbReference type="NCBI Taxonomy" id="91492"/>
    <lineage>
        <taxon>Eukaryota</taxon>
        <taxon>Fungi</taxon>
        <taxon>Dikarya</taxon>
        <taxon>Ascomycota</taxon>
        <taxon>Pezizomycotina</taxon>
        <taxon>Eurotiomycetes</taxon>
        <taxon>Eurotiomycetidae</taxon>
        <taxon>Eurotiales</taxon>
        <taxon>Aspergillaceae</taxon>
        <taxon>Aspergillus</taxon>
        <taxon>Aspergillus subgen. Fumigati</taxon>
    </lineage>
</organism>
<dbReference type="Gene3D" id="3.50.50.60">
    <property type="entry name" value="FAD/NAD(P)-binding domain"/>
    <property type="match status" value="2"/>
</dbReference>